<reference evidence="2" key="1">
    <citation type="journal article" date="2021" name="bioRxiv">
        <title>Whole Genome Assembly and Annotation of Northern Wild Rice, Zizania palustris L., Supports a Whole Genome Duplication in the Zizania Genus.</title>
        <authorList>
            <person name="Haas M."/>
            <person name="Kono T."/>
            <person name="Macchietto M."/>
            <person name="Millas R."/>
            <person name="McGilp L."/>
            <person name="Shao M."/>
            <person name="Duquette J."/>
            <person name="Hirsch C.N."/>
            <person name="Kimball J."/>
        </authorList>
    </citation>
    <scope>NUCLEOTIDE SEQUENCE</scope>
    <source>
        <tissue evidence="2">Fresh leaf tissue</tissue>
    </source>
</reference>
<comment type="caution">
    <text evidence="2">The sequence shown here is derived from an EMBL/GenBank/DDBJ whole genome shotgun (WGS) entry which is preliminary data.</text>
</comment>
<accession>A0A8J5VM60</accession>
<organism evidence="2 3">
    <name type="scientific">Zizania palustris</name>
    <name type="common">Northern wild rice</name>
    <dbReference type="NCBI Taxonomy" id="103762"/>
    <lineage>
        <taxon>Eukaryota</taxon>
        <taxon>Viridiplantae</taxon>
        <taxon>Streptophyta</taxon>
        <taxon>Embryophyta</taxon>
        <taxon>Tracheophyta</taxon>
        <taxon>Spermatophyta</taxon>
        <taxon>Magnoliopsida</taxon>
        <taxon>Liliopsida</taxon>
        <taxon>Poales</taxon>
        <taxon>Poaceae</taxon>
        <taxon>BOP clade</taxon>
        <taxon>Oryzoideae</taxon>
        <taxon>Oryzeae</taxon>
        <taxon>Zizaniinae</taxon>
        <taxon>Zizania</taxon>
    </lineage>
</organism>
<evidence type="ECO:0000313" key="3">
    <source>
        <dbReference type="Proteomes" id="UP000729402"/>
    </source>
</evidence>
<dbReference type="Pfam" id="PF04578">
    <property type="entry name" value="DUF594"/>
    <property type="match status" value="1"/>
</dbReference>
<feature type="compositionally biased region" description="Basic and acidic residues" evidence="1">
    <location>
        <begin position="45"/>
        <end position="60"/>
    </location>
</feature>
<feature type="region of interest" description="Disordered" evidence="1">
    <location>
        <begin position="42"/>
        <end position="68"/>
    </location>
</feature>
<dbReference type="EMBL" id="JAAALK010000285">
    <property type="protein sequence ID" value="KAG8064111.1"/>
    <property type="molecule type" value="Genomic_DNA"/>
</dbReference>
<evidence type="ECO:0000256" key="1">
    <source>
        <dbReference type="SAM" id="MobiDB-lite"/>
    </source>
</evidence>
<sequence length="123" mass="13300">MLIYSGYRCSKESHARRLSYGGELTTILWLMAEHVGLFIAGKPKRGSEKKSNKSTGKDEEASAEEPSLSQILRDQFPLRAVGLPGGRGSERLVSGGSGRRGLALSNEAVANALRRELQLAVDT</sequence>
<evidence type="ECO:0000313" key="2">
    <source>
        <dbReference type="EMBL" id="KAG8064111.1"/>
    </source>
</evidence>
<dbReference type="AlphaFoldDB" id="A0A8J5VM60"/>
<gene>
    <name evidence="2" type="ORF">GUJ93_ZPchr0004g38146</name>
</gene>
<name>A0A8J5VM60_ZIZPA</name>
<proteinExistence type="predicted"/>
<keyword evidence="3" id="KW-1185">Reference proteome</keyword>
<dbReference type="OrthoDB" id="625425at2759"/>
<reference evidence="2" key="2">
    <citation type="submission" date="2021-02" db="EMBL/GenBank/DDBJ databases">
        <authorList>
            <person name="Kimball J.A."/>
            <person name="Haas M.W."/>
            <person name="Macchietto M."/>
            <person name="Kono T."/>
            <person name="Duquette J."/>
            <person name="Shao M."/>
        </authorList>
    </citation>
    <scope>NUCLEOTIDE SEQUENCE</scope>
    <source>
        <tissue evidence="2">Fresh leaf tissue</tissue>
    </source>
</reference>
<dbReference type="InterPro" id="IPR007658">
    <property type="entry name" value="DUF594"/>
</dbReference>
<protein>
    <submittedName>
        <fullName evidence="2">Uncharacterized protein</fullName>
    </submittedName>
</protein>
<dbReference type="Proteomes" id="UP000729402">
    <property type="component" value="Unassembled WGS sequence"/>
</dbReference>